<feature type="transmembrane region" description="Helical" evidence="1">
    <location>
        <begin position="121"/>
        <end position="144"/>
    </location>
</feature>
<name>A0ABT6F501_9BACT</name>
<dbReference type="RefSeq" id="WP_277859026.1">
    <property type="nucleotide sequence ID" value="NZ_JARRAG010000001.1"/>
</dbReference>
<keyword evidence="1" id="KW-0812">Transmembrane</keyword>
<sequence length="360" mass="37270">MAEEPQHPVDPDRIRPRDWLKIGRAVPAACDLRKILLAALGLVALELGWRGIERGAPDAPRVLGFASLYGTPFESPVGFAEAIRRPAWNVTQPIRLIVEPLATFVAVDGPNGRALPALLRLIWAFAAMGLVGGAICRMAIVEAATGAPTGLRESLGFALRHGRSLVAAPLHPLALVLMLAAVSAGFGLAARLVPALTAVLFVAPFVLAIASAVLLFDMIASWPLIPAAIAAESDLALEAVGRTFGYVNRRPLTLAAGATAAWILGTLGLAAFEVFLAAVVHLGVWGMGLAAYPARPGSLGGAIEPWAAVVGLACQAWAFAFFWCAAARVYGLLRQDVDGAPVLGVLPASAGDGGGSAALR</sequence>
<accession>A0ABT6F501</accession>
<comment type="caution">
    <text evidence="2">The sequence shown here is derived from an EMBL/GenBank/DDBJ whole genome shotgun (WGS) entry which is preliminary data.</text>
</comment>
<protein>
    <submittedName>
        <fullName evidence="2">Uncharacterized protein</fullName>
    </submittedName>
</protein>
<proteinExistence type="predicted"/>
<reference evidence="2 3" key="1">
    <citation type="submission" date="2023-03" db="EMBL/GenBank/DDBJ databases">
        <title>Paludisphaera mucosa sp. nov. a novel planctomycete from northern fen.</title>
        <authorList>
            <person name="Ivanova A."/>
        </authorList>
    </citation>
    <scope>NUCLEOTIDE SEQUENCE [LARGE SCALE GENOMIC DNA]</scope>
    <source>
        <strain evidence="2 3">Pla2</strain>
    </source>
</reference>
<gene>
    <name evidence="2" type="ORF">PZE19_02585</name>
</gene>
<dbReference type="EMBL" id="JARRAG010000001">
    <property type="protein sequence ID" value="MDG3002662.1"/>
    <property type="molecule type" value="Genomic_DNA"/>
</dbReference>
<evidence type="ECO:0000256" key="1">
    <source>
        <dbReference type="SAM" id="Phobius"/>
    </source>
</evidence>
<feature type="transmembrane region" description="Helical" evidence="1">
    <location>
        <begin position="305"/>
        <end position="326"/>
    </location>
</feature>
<feature type="transmembrane region" description="Helical" evidence="1">
    <location>
        <begin position="252"/>
        <end position="285"/>
    </location>
</feature>
<keyword evidence="3" id="KW-1185">Reference proteome</keyword>
<organism evidence="2 3">
    <name type="scientific">Paludisphaera mucosa</name>
    <dbReference type="NCBI Taxonomy" id="3030827"/>
    <lineage>
        <taxon>Bacteria</taxon>
        <taxon>Pseudomonadati</taxon>
        <taxon>Planctomycetota</taxon>
        <taxon>Planctomycetia</taxon>
        <taxon>Isosphaerales</taxon>
        <taxon>Isosphaeraceae</taxon>
        <taxon>Paludisphaera</taxon>
    </lineage>
</organism>
<feature type="transmembrane region" description="Helical" evidence="1">
    <location>
        <begin position="195"/>
        <end position="216"/>
    </location>
</feature>
<evidence type="ECO:0000313" key="3">
    <source>
        <dbReference type="Proteomes" id="UP001216907"/>
    </source>
</evidence>
<keyword evidence="1" id="KW-0472">Membrane</keyword>
<evidence type="ECO:0000313" key="2">
    <source>
        <dbReference type="EMBL" id="MDG3002662.1"/>
    </source>
</evidence>
<feature type="transmembrane region" description="Helical" evidence="1">
    <location>
        <begin position="165"/>
        <end position="189"/>
    </location>
</feature>
<dbReference type="Proteomes" id="UP001216907">
    <property type="component" value="Unassembled WGS sequence"/>
</dbReference>
<keyword evidence="1" id="KW-1133">Transmembrane helix</keyword>